<reference evidence="1" key="1">
    <citation type="journal article" date="2014" name="Front. Microbiol.">
        <title>High frequency of phylogenetically diverse reductive dehalogenase-homologous genes in deep subseafloor sedimentary metagenomes.</title>
        <authorList>
            <person name="Kawai M."/>
            <person name="Futagami T."/>
            <person name="Toyoda A."/>
            <person name="Takaki Y."/>
            <person name="Nishi S."/>
            <person name="Hori S."/>
            <person name="Arai W."/>
            <person name="Tsubouchi T."/>
            <person name="Morono Y."/>
            <person name="Uchiyama I."/>
            <person name="Ito T."/>
            <person name="Fujiyama A."/>
            <person name="Inagaki F."/>
            <person name="Takami H."/>
        </authorList>
    </citation>
    <scope>NUCLEOTIDE SEQUENCE</scope>
    <source>
        <strain evidence="1">Expedition CK06-06</strain>
    </source>
</reference>
<evidence type="ECO:0000313" key="1">
    <source>
        <dbReference type="EMBL" id="GAI54501.1"/>
    </source>
</evidence>
<dbReference type="EMBL" id="BARV01035167">
    <property type="protein sequence ID" value="GAI54501.1"/>
    <property type="molecule type" value="Genomic_DNA"/>
</dbReference>
<organism evidence="1">
    <name type="scientific">marine sediment metagenome</name>
    <dbReference type="NCBI Taxonomy" id="412755"/>
    <lineage>
        <taxon>unclassified sequences</taxon>
        <taxon>metagenomes</taxon>
        <taxon>ecological metagenomes</taxon>
    </lineage>
</organism>
<protein>
    <submittedName>
        <fullName evidence="1">Uncharacterized protein</fullName>
    </submittedName>
</protein>
<feature type="non-terminal residue" evidence="1">
    <location>
        <position position="97"/>
    </location>
</feature>
<comment type="caution">
    <text evidence="1">The sequence shown here is derived from an EMBL/GenBank/DDBJ whole genome shotgun (WGS) entry which is preliminary data.</text>
</comment>
<name>X1QI75_9ZZZZ</name>
<dbReference type="AlphaFoldDB" id="X1QI75"/>
<gene>
    <name evidence="1" type="ORF">S06H3_54912</name>
</gene>
<accession>X1QI75</accession>
<sequence length="97" mass="11224">MKQEKKQKRVQPTDKKAEESLTYTVEVRDKEGRVIQRISAPSRSYVEQWNQLLNVHTAQAAKTIRNTQGNEESVSPHLYNFRVDADIGEIRWGVRVG</sequence>
<proteinExistence type="predicted"/>